<dbReference type="Pfam" id="PF02623">
    <property type="entry name" value="FliW"/>
    <property type="match status" value="1"/>
</dbReference>
<dbReference type="InterPro" id="IPR003775">
    <property type="entry name" value="Flagellar_assembly_factor_FliW"/>
</dbReference>
<comment type="similarity">
    <text evidence="4">Belongs to the FliW family.</text>
</comment>
<evidence type="ECO:0000256" key="1">
    <source>
        <dbReference type="ARBA" id="ARBA00022490"/>
    </source>
</evidence>
<proteinExistence type="inferred from homology"/>
<evidence type="ECO:0000313" key="6">
    <source>
        <dbReference type="Proteomes" id="UP000178735"/>
    </source>
</evidence>
<sequence length="196" mass="21717">MMIKTKFWGEADIDESKMLTMANGLIGFEGFTKFVMIPHEKDANFGWLQSAENQHLCFLITTPTSFMFDYSIDISDETVNCLGITAAEDVAIYCLVTVPEDPLQISANLSGPLIFNVTNCTGEQVVVMDERYSVKHYIIDELKANAPRVIDNLTSAFTGQAVSEAPPAIDESIFSAENFAAELEESLKVCNSYMNQ</sequence>
<protein>
    <recommendedName>
        <fullName evidence="4">Flagellar assembly factor FliW</fullName>
    </recommendedName>
</protein>
<comment type="function">
    <text evidence="4">Acts as an anti-CsrA protein, binds CsrA and prevents it from repressing translation of its target genes, one of which is flagellin. Binds to flagellin and participates in the assembly of the flagellum.</text>
</comment>
<comment type="caution">
    <text evidence="5">The sequence shown here is derived from an EMBL/GenBank/DDBJ whole genome shotgun (WGS) entry which is preliminary data.</text>
</comment>
<dbReference type="GO" id="GO:0044780">
    <property type="term" value="P:bacterial-type flagellum assembly"/>
    <property type="evidence" value="ECO:0007669"/>
    <property type="project" value="UniProtKB-UniRule"/>
</dbReference>
<keyword evidence="4" id="KW-0143">Chaperone</keyword>
<evidence type="ECO:0000313" key="5">
    <source>
        <dbReference type="EMBL" id="OGM00809.1"/>
    </source>
</evidence>
<name>A0A1F7WEI6_9BACT</name>
<dbReference type="AlphaFoldDB" id="A0A1F7WEI6"/>
<comment type="subunit">
    <text evidence="4">Interacts with translational regulator CsrA and flagellin(s).</text>
</comment>
<dbReference type="Proteomes" id="UP000178735">
    <property type="component" value="Unassembled WGS sequence"/>
</dbReference>
<dbReference type="HAMAP" id="MF_01185">
    <property type="entry name" value="FliW"/>
    <property type="match status" value="1"/>
</dbReference>
<reference evidence="5 6" key="1">
    <citation type="journal article" date="2016" name="Nat. Commun.">
        <title>Thousands of microbial genomes shed light on interconnected biogeochemical processes in an aquifer system.</title>
        <authorList>
            <person name="Anantharaman K."/>
            <person name="Brown C.T."/>
            <person name="Hug L.A."/>
            <person name="Sharon I."/>
            <person name="Castelle C.J."/>
            <person name="Probst A.J."/>
            <person name="Thomas B.C."/>
            <person name="Singh A."/>
            <person name="Wilkins M.J."/>
            <person name="Karaoz U."/>
            <person name="Brodie E.L."/>
            <person name="Williams K.H."/>
            <person name="Hubbard S.S."/>
            <person name="Banfield J.F."/>
        </authorList>
    </citation>
    <scope>NUCLEOTIDE SEQUENCE [LARGE SCALE GENOMIC DNA]</scope>
</reference>
<comment type="subcellular location">
    <subcellularLocation>
        <location evidence="4">Cytoplasm</location>
    </subcellularLocation>
</comment>
<organism evidence="5 6">
    <name type="scientific">Candidatus Wallbacteria bacterium GWC2_49_35</name>
    <dbReference type="NCBI Taxonomy" id="1817813"/>
    <lineage>
        <taxon>Bacteria</taxon>
        <taxon>Candidatus Walliibacteriota</taxon>
    </lineage>
</organism>
<accession>A0A1F7WEI6</accession>
<dbReference type="SUPFAM" id="SSF141457">
    <property type="entry name" value="BH3618-like"/>
    <property type="match status" value="1"/>
</dbReference>
<dbReference type="EMBL" id="MGFH01000250">
    <property type="protein sequence ID" value="OGM00809.1"/>
    <property type="molecule type" value="Genomic_DNA"/>
</dbReference>
<dbReference type="Gene3D" id="2.30.290.10">
    <property type="entry name" value="BH3618-like"/>
    <property type="match status" value="1"/>
</dbReference>
<evidence type="ECO:0000256" key="2">
    <source>
        <dbReference type="ARBA" id="ARBA00022795"/>
    </source>
</evidence>
<dbReference type="InterPro" id="IPR024046">
    <property type="entry name" value="Flagellar_assmbl_FliW_dom_sf"/>
</dbReference>
<evidence type="ECO:0000256" key="4">
    <source>
        <dbReference type="HAMAP-Rule" id="MF_01185"/>
    </source>
</evidence>
<keyword evidence="3 4" id="KW-0810">Translation regulation</keyword>
<dbReference type="PANTHER" id="PTHR39190">
    <property type="entry name" value="FLAGELLAR ASSEMBLY FACTOR FLIW"/>
    <property type="match status" value="1"/>
</dbReference>
<keyword evidence="2 4" id="KW-1005">Bacterial flagellum biogenesis</keyword>
<keyword evidence="1 4" id="KW-0963">Cytoplasm</keyword>
<evidence type="ECO:0000256" key="3">
    <source>
        <dbReference type="ARBA" id="ARBA00022845"/>
    </source>
</evidence>
<dbReference type="STRING" id="1817813.A2008_11885"/>
<dbReference type="GO" id="GO:0006417">
    <property type="term" value="P:regulation of translation"/>
    <property type="evidence" value="ECO:0007669"/>
    <property type="project" value="UniProtKB-KW"/>
</dbReference>
<dbReference type="PANTHER" id="PTHR39190:SF1">
    <property type="entry name" value="FLAGELLAR ASSEMBLY FACTOR FLIW"/>
    <property type="match status" value="1"/>
</dbReference>
<dbReference type="GO" id="GO:0005737">
    <property type="term" value="C:cytoplasm"/>
    <property type="evidence" value="ECO:0007669"/>
    <property type="project" value="UniProtKB-SubCell"/>
</dbReference>
<gene>
    <name evidence="4" type="primary">fliW</name>
    <name evidence="5" type="ORF">A2008_11885</name>
</gene>